<dbReference type="Gene3D" id="2.60.260.20">
    <property type="entry name" value="Urease metallochaperone UreE, N-terminal domain"/>
    <property type="match status" value="1"/>
</dbReference>
<keyword evidence="3" id="KW-1185">Reference proteome</keyword>
<proteinExistence type="predicted"/>
<dbReference type="OrthoDB" id="10256793at2759"/>
<dbReference type="Gene3D" id="2.10.230.10">
    <property type="entry name" value="Heat shock protein DnaJ, cysteine-rich domain"/>
    <property type="match status" value="1"/>
</dbReference>
<dbReference type="Proteomes" id="UP000030744">
    <property type="component" value="Unassembled WGS sequence"/>
</dbReference>
<dbReference type="AlphaFoldDB" id="U6JZL6"/>
<gene>
    <name evidence="2" type="ORF">EMH_0056100</name>
</gene>
<reference evidence="2" key="1">
    <citation type="submission" date="2013-10" db="EMBL/GenBank/DDBJ databases">
        <title>Genomic analysis of the causative agents of coccidiosis in chickens.</title>
        <authorList>
            <person name="Reid A.J."/>
            <person name="Blake D."/>
            <person name="Billington K."/>
            <person name="Browne H."/>
            <person name="Dunn M."/>
            <person name="Hung S."/>
            <person name="Kawahara F."/>
            <person name="Miranda-Saavedra D."/>
            <person name="Mourier T."/>
            <person name="Nagra H."/>
            <person name="Otto T.D."/>
            <person name="Rawlings N."/>
            <person name="Sanchez A."/>
            <person name="Sanders M."/>
            <person name="Subramaniam C."/>
            <person name="Tay Y."/>
            <person name="Dear P."/>
            <person name="Doerig C."/>
            <person name="Gruber A."/>
            <person name="Parkinson J."/>
            <person name="Shirley M."/>
            <person name="Wan K.L."/>
            <person name="Berriman M."/>
            <person name="Tomley F."/>
            <person name="Pain A."/>
        </authorList>
    </citation>
    <scope>NUCLEOTIDE SEQUENCE [LARGE SCALE GENOMIC DNA]</scope>
    <source>
        <strain evidence="2">Houghton</strain>
    </source>
</reference>
<reference evidence="2" key="2">
    <citation type="submission" date="2013-10" db="EMBL/GenBank/DDBJ databases">
        <authorList>
            <person name="Aslett M."/>
        </authorList>
    </citation>
    <scope>NUCLEOTIDE SEQUENCE [LARGE SCALE GENOMIC DNA]</scope>
    <source>
        <strain evidence="2">Houghton</strain>
    </source>
</reference>
<dbReference type="VEuPathDB" id="ToxoDB:EMH_0056100"/>
<evidence type="ECO:0000256" key="1">
    <source>
        <dbReference type="SAM" id="SignalP"/>
    </source>
</evidence>
<keyword evidence="1" id="KW-0732">Signal</keyword>
<evidence type="ECO:0000313" key="3">
    <source>
        <dbReference type="Proteomes" id="UP000030744"/>
    </source>
</evidence>
<dbReference type="RefSeq" id="XP_013352763.1">
    <property type="nucleotide sequence ID" value="XM_013497309.1"/>
</dbReference>
<sequence>MIRRLPLLVSLLLFILFPSGSFSATGLQREPRACAFVSHLGGIYRIAGGRASSSSLDSLPSFFERFRRGAKKCEQESRPQTDVDLYRLLGLHRDAPAHAVAARVEELQKQQQEQFSGADTPPLDTLVTTLLHEVSETLQNPKQRAAYDEGGYIPEPLHALLKQLLPARLSSSSDEERTIKKTPTTVDQEEDLDVADTTRGPSNLFSALFGPHFLGANSPFAAVTGRRHTPQPQRGADVESTITLGFVDAALRGASSLPVKVQRQEPCDVCSSVEDRKPLKASACRLCEGRGMQTEVRRCICRISLMHVGCRSVRRMMHVFIDA</sequence>
<feature type="chain" id="PRO_5004672023" evidence="1">
    <location>
        <begin position="24"/>
        <end position="323"/>
    </location>
</feature>
<feature type="signal peptide" evidence="1">
    <location>
        <begin position="1"/>
        <end position="23"/>
    </location>
</feature>
<accession>U6JZL6</accession>
<evidence type="ECO:0000313" key="2">
    <source>
        <dbReference type="EMBL" id="CDJ30196.1"/>
    </source>
</evidence>
<organism evidence="2 3">
    <name type="scientific">Eimeria mitis</name>
    <dbReference type="NCBI Taxonomy" id="44415"/>
    <lineage>
        <taxon>Eukaryota</taxon>
        <taxon>Sar</taxon>
        <taxon>Alveolata</taxon>
        <taxon>Apicomplexa</taxon>
        <taxon>Conoidasida</taxon>
        <taxon>Coccidia</taxon>
        <taxon>Eucoccidiorida</taxon>
        <taxon>Eimeriorina</taxon>
        <taxon>Eimeriidae</taxon>
        <taxon>Eimeria</taxon>
    </lineage>
</organism>
<name>U6JZL6_9EIME</name>
<protein>
    <submittedName>
        <fullName evidence="2">DnaJ domain-containing protein, putative</fullName>
    </submittedName>
</protein>
<dbReference type="EMBL" id="HG682362">
    <property type="protein sequence ID" value="CDJ30196.1"/>
    <property type="molecule type" value="Genomic_DNA"/>
</dbReference>
<dbReference type="GeneID" id="25380261"/>